<keyword evidence="2" id="KW-0812">Transmembrane</keyword>
<sequence>MRSGAAVGYGLFVLWQRRARSPLMDVRLPARRPVATGAFLILMATALMIAVFFLGTFYFQHALEYGALQTGLLFGPEPLDIATAIELWVTSPLATGSSGADSRRRGSRSGSDRGTAGAGTVRSGACSGIRVCTPWSAGCSRAWRLRCRP</sequence>
<feature type="compositionally biased region" description="Low complexity" evidence="1">
    <location>
        <begin position="108"/>
        <end position="120"/>
    </location>
</feature>
<feature type="region of interest" description="Disordered" evidence="1">
    <location>
        <begin position="94"/>
        <end position="123"/>
    </location>
</feature>
<dbReference type="EMBL" id="BAAAZP010000152">
    <property type="protein sequence ID" value="GAA3698298.1"/>
    <property type="molecule type" value="Genomic_DNA"/>
</dbReference>
<accession>A0ABP7D2N0</accession>
<protein>
    <submittedName>
        <fullName evidence="3">Uncharacterized protein</fullName>
    </submittedName>
</protein>
<keyword evidence="2" id="KW-0472">Membrane</keyword>
<evidence type="ECO:0000313" key="4">
    <source>
        <dbReference type="Proteomes" id="UP001500902"/>
    </source>
</evidence>
<gene>
    <name evidence="3" type="ORF">GCM10022224_075350</name>
</gene>
<name>A0ABP7D2N0_9ACTN</name>
<reference evidence="4" key="1">
    <citation type="journal article" date="2019" name="Int. J. Syst. Evol. Microbiol.">
        <title>The Global Catalogue of Microorganisms (GCM) 10K type strain sequencing project: providing services to taxonomists for standard genome sequencing and annotation.</title>
        <authorList>
            <consortium name="The Broad Institute Genomics Platform"/>
            <consortium name="The Broad Institute Genome Sequencing Center for Infectious Disease"/>
            <person name="Wu L."/>
            <person name="Ma J."/>
        </authorList>
    </citation>
    <scope>NUCLEOTIDE SEQUENCE [LARGE SCALE GENOMIC DNA]</scope>
    <source>
        <strain evidence="4">JCM 16904</strain>
    </source>
</reference>
<evidence type="ECO:0000256" key="2">
    <source>
        <dbReference type="SAM" id="Phobius"/>
    </source>
</evidence>
<keyword evidence="2" id="KW-1133">Transmembrane helix</keyword>
<evidence type="ECO:0000256" key="1">
    <source>
        <dbReference type="SAM" id="MobiDB-lite"/>
    </source>
</evidence>
<comment type="caution">
    <text evidence="3">The sequence shown here is derived from an EMBL/GenBank/DDBJ whole genome shotgun (WGS) entry which is preliminary data.</text>
</comment>
<feature type="transmembrane region" description="Helical" evidence="2">
    <location>
        <begin position="35"/>
        <end position="59"/>
    </location>
</feature>
<dbReference type="Proteomes" id="UP001500902">
    <property type="component" value="Unassembled WGS sequence"/>
</dbReference>
<proteinExistence type="predicted"/>
<organism evidence="3 4">
    <name type="scientific">Nonomuraea antimicrobica</name>
    <dbReference type="NCBI Taxonomy" id="561173"/>
    <lineage>
        <taxon>Bacteria</taxon>
        <taxon>Bacillati</taxon>
        <taxon>Actinomycetota</taxon>
        <taxon>Actinomycetes</taxon>
        <taxon>Streptosporangiales</taxon>
        <taxon>Streptosporangiaceae</taxon>
        <taxon>Nonomuraea</taxon>
    </lineage>
</organism>
<evidence type="ECO:0000313" key="3">
    <source>
        <dbReference type="EMBL" id="GAA3698298.1"/>
    </source>
</evidence>
<keyword evidence="4" id="KW-1185">Reference proteome</keyword>